<dbReference type="GO" id="GO:0006508">
    <property type="term" value="P:proteolysis"/>
    <property type="evidence" value="ECO:0007669"/>
    <property type="project" value="InterPro"/>
</dbReference>
<dbReference type="InterPro" id="IPR001969">
    <property type="entry name" value="Aspartic_peptidase_AS"/>
</dbReference>
<feature type="domain" description="CCHC-type" evidence="3">
    <location>
        <begin position="477"/>
        <end position="490"/>
    </location>
</feature>
<dbReference type="PANTHER" id="PTHR23095">
    <property type="entry name" value="PARANEOPLASTIC ANTIGEN"/>
    <property type="match status" value="1"/>
</dbReference>
<feature type="compositionally biased region" description="Basic and acidic residues" evidence="2">
    <location>
        <begin position="403"/>
        <end position="418"/>
    </location>
</feature>
<dbReference type="GeneTree" id="ENSGT01030000234522"/>
<dbReference type="GO" id="GO:0003676">
    <property type="term" value="F:nucleic acid binding"/>
    <property type="evidence" value="ECO:0007669"/>
    <property type="project" value="InterPro"/>
</dbReference>
<evidence type="ECO:0000256" key="1">
    <source>
        <dbReference type="PROSITE-ProRule" id="PRU00047"/>
    </source>
</evidence>
<dbReference type="Pfam" id="PF20846">
    <property type="entry name" value="PNMA_N"/>
    <property type="match status" value="1"/>
</dbReference>
<keyword evidence="1" id="KW-0479">Metal-binding</keyword>
<dbReference type="PANTHER" id="PTHR23095:SF51">
    <property type="entry name" value="PARANEOPLASTIC ANTIGEN MA1 HOMOLOG-RELATED"/>
    <property type="match status" value="1"/>
</dbReference>
<dbReference type="SUPFAM" id="SSF57756">
    <property type="entry name" value="Retrovirus zinc finger-like domains"/>
    <property type="match status" value="1"/>
</dbReference>
<keyword evidence="1" id="KW-0863">Zinc-finger</keyword>
<dbReference type="Ensembl" id="ENSONIT00000063092.1">
    <property type="protein sequence ID" value="ENSONIP00000040240.1"/>
    <property type="gene ID" value="ENSONIG00000039974.1"/>
</dbReference>
<dbReference type="InterPro" id="IPR036875">
    <property type="entry name" value="Znf_CCHC_sf"/>
</dbReference>
<protein>
    <recommendedName>
        <fullName evidence="3">CCHC-type domain-containing protein</fullName>
    </recommendedName>
</protein>
<feature type="region of interest" description="Disordered" evidence="2">
    <location>
        <begin position="382"/>
        <end position="418"/>
    </location>
</feature>
<dbReference type="PROSITE" id="PS50158">
    <property type="entry name" value="ZF_CCHC"/>
    <property type="match status" value="1"/>
</dbReference>
<evidence type="ECO:0000313" key="5">
    <source>
        <dbReference type="Proteomes" id="UP000005207"/>
    </source>
</evidence>
<reference evidence="5" key="1">
    <citation type="submission" date="2012-01" db="EMBL/GenBank/DDBJ databases">
        <title>The Genome Sequence of Oreochromis niloticus (Nile Tilapia).</title>
        <authorList>
            <consortium name="Broad Institute Genome Assembly Team"/>
            <consortium name="Broad Institute Sequencing Platform"/>
            <person name="Di Palma F."/>
            <person name="Johnson J."/>
            <person name="Lander E.S."/>
            <person name="Lindblad-Toh K."/>
        </authorList>
    </citation>
    <scope>NUCLEOTIDE SEQUENCE [LARGE SCALE GENOMIC DNA]</scope>
</reference>
<dbReference type="AlphaFoldDB" id="A0A669C0B1"/>
<evidence type="ECO:0000259" key="3">
    <source>
        <dbReference type="PROSITE" id="PS50158"/>
    </source>
</evidence>
<reference evidence="4" key="3">
    <citation type="submission" date="2025-09" db="UniProtKB">
        <authorList>
            <consortium name="Ensembl"/>
        </authorList>
    </citation>
    <scope>IDENTIFICATION</scope>
</reference>
<dbReference type="GO" id="GO:0004190">
    <property type="term" value="F:aspartic-type endopeptidase activity"/>
    <property type="evidence" value="ECO:0007669"/>
    <property type="project" value="InterPro"/>
</dbReference>
<dbReference type="Proteomes" id="UP000005207">
    <property type="component" value="Linkage group LG9"/>
</dbReference>
<dbReference type="InterPro" id="IPR001878">
    <property type="entry name" value="Znf_CCHC"/>
</dbReference>
<name>A0A669C0B1_ORENI</name>
<reference evidence="4" key="2">
    <citation type="submission" date="2025-08" db="UniProtKB">
        <authorList>
            <consortium name="Ensembl"/>
        </authorList>
    </citation>
    <scope>IDENTIFICATION</scope>
</reference>
<keyword evidence="5" id="KW-1185">Reference proteome</keyword>
<dbReference type="InterPro" id="IPR048270">
    <property type="entry name" value="PNMA_C"/>
</dbReference>
<accession>A0A669C0B1</accession>
<dbReference type="PROSITE" id="PS00141">
    <property type="entry name" value="ASP_PROTEASE"/>
    <property type="match status" value="1"/>
</dbReference>
<dbReference type="Gene3D" id="4.10.60.10">
    <property type="entry name" value="Zinc finger, CCHC-type"/>
    <property type="match status" value="1"/>
</dbReference>
<proteinExistence type="predicted"/>
<dbReference type="InParanoid" id="A0A669C0B1"/>
<keyword evidence="1" id="KW-0862">Zinc</keyword>
<evidence type="ECO:0000313" key="4">
    <source>
        <dbReference type="Ensembl" id="ENSONIP00000040240.1"/>
    </source>
</evidence>
<evidence type="ECO:0000256" key="2">
    <source>
        <dbReference type="SAM" id="MobiDB-lite"/>
    </source>
</evidence>
<organism evidence="4 5">
    <name type="scientific">Oreochromis niloticus</name>
    <name type="common">Nile tilapia</name>
    <name type="synonym">Tilapia nilotica</name>
    <dbReference type="NCBI Taxonomy" id="8128"/>
    <lineage>
        <taxon>Eukaryota</taxon>
        <taxon>Metazoa</taxon>
        <taxon>Chordata</taxon>
        <taxon>Craniata</taxon>
        <taxon>Vertebrata</taxon>
        <taxon>Euteleostomi</taxon>
        <taxon>Actinopterygii</taxon>
        <taxon>Neopterygii</taxon>
        <taxon>Teleostei</taxon>
        <taxon>Neoteleostei</taxon>
        <taxon>Acanthomorphata</taxon>
        <taxon>Ovalentaria</taxon>
        <taxon>Cichlomorphae</taxon>
        <taxon>Cichliformes</taxon>
        <taxon>Cichlidae</taxon>
        <taxon>African cichlids</taxon>
        <taxon>Pseudocrenilabrinae</taxon>
        <taxon>Oreochromini</taxon>
        <taxon>Oreochromis</taxon>
    </lineage>
</organism>
<feature type="region of interest" description="Disordered" evidence="2">
    <location>
        <begin position="435"/>
        <end position="466"/>
    </location>
</feature>
<dbReference type="Pfam" id="PF14893">
    <property type="entry name" value="PNMA"/>
    <property type="match status" value="1"/>
</dbReference>
<dbReference type="InterPro" id="IPR026523">
    <property type="entry name" value="PNMA"/>
</dbReference>
<dbReference type="OMA" id="MCGENGH"/>
<dbReference type="InterPro" id="IPR048271">
    <property type="entry name" value="PNMA_N"/>
</dbReference>
<dbReference type="GO" id="GO:0008270">
    <property type="term" value="F:zinc ion binding"/>
    <property type="evidence" value="ECO:0007669"/>
    <property type="project" value="UniProtKB-KW"/>
</dbReference>
<sequence length="590" mass="65974">MMTHQMSRPSQLELFNWCKGESIDLKHALLLYGVPEGVSREEIEETAETIKALGKVVVKGKMFNSRLQSLMVLCECREEINPMTIPPELMPISGGSGWKAVYYIEPQPDDFEGKLLTFLQNEGKTLEDIQGLRTHKGEVDGNSEAIIRAVGELMVRTNKQPESHPYRRLRTFSGVSPTPAGEEALDIWLEQATLLVDEGECSDKEKRRRILESLKGPALEIIQAVHLTQPDASSQDYIEAIETISAESAEELYLSFRALHQQPGEHLSEFLRRLERSLVKVVQGGGLPVSAANKARLEQLVKGSISELMLLQLKIRERMDSPPSFLNLLREVMEEEGHQAAKQSQTPSKCHQRVRTVQVEKEKESEAVTQSELQAQIRELRAQSEERNHSGIQPLSDCTFKPPTEKQKQKSDSQSEIRSLRKQVKALENKMSVMAVKSTTDPPQEHSTQSRRHKAASCPKPASFKASSSRESDEYFCYMCGENGHIATRCTAPENPQKVIRKLIRLVRGVSGPNKEDPNPTGEEPCVARTNKVEVPETDTGLPEGLVGPSFIHTVKVNDVACDALIDSGSNVTIIFESWYNQHLADVPIK</sequence>
<feature type="compositionally biased region" description="Polar residues" evidence="2">
    <location>
        <begin position="437"/>
        <end position="447"/>
    </location>
</feature>